<organism evidence="2 3">
    <name type="scientific">Clostridium butyricum</name>
    <dbReference type="NCBI Taxonomy" id="1492"/>
    <lineage>
        <taxon>Bacteria</taxon>
        <taxon>Bacillati</taxon>
        <taxon>Bacillota</taxon>
        <taxon>Clostridia</taxon>
        <taxon>Eubacteriales</taxon>
        <taxon>Clostridiaceae</taxon>
        <taxon>Clostridium</taxon>
    </lineage>
</organism>
<protein>
    <submittedName>
        <fullName evidence="2">Cobalamin biosynthesis protein</fullName>
    </submittedName>
</protein>
<comment type="caution">
    <text evidence="2">The sequence shown here is derived from an EMBL/GenBank/DDBJ whole genome shotgun (WGS) entry which is preliminary data.</text>
</comment>
<reference evidence="2 3" key="1">
    <citation type="submission" date="2016-01" db="EMBL/GenBank/DDBJ databases">
        <title>Characterization of the Clostridium difficile lineages that are prevalent in Hong Kong and China.</title>
        <authorList>
            <person name="Kwok J.S.-L."/>
            <person name="Lam W.-Y."/>
            <person name="Ip M."/>
            <person name="Chan T.-F."/>
            <person name="Hawkey P.M."/>
            <person name="Tsui S.K.-W."/>
        </authorList>
    </citation>
    <scope>NUCLEOTIDE SEQUENCE [LARGE SCALE GENOMIC DNA]</scope>
    <source>
        <strain evidence="2 3">300064</strain>
    </source>
</reference>
<dbReference type="Proteomes" id="UP000238081">
    <property type="component" value="Unassembled WGS sequence"/>
</dbReference>
<dbReference type="InterPro" id="IPR003495">
    <property type="entry name" value="CobW/HypB/UreG_nucleotide-bd"/>
</dbReference>
<dbReference type="PANTHER" id="PTHR13748">
    <property type="entry name" value="COBW-RELATED"/>
    <property type="match status" value="1"/>
</dbReference>
<evidence type="ECO:0000313" key="2">
    <source>
        <dbReference type="EMBL" id="PPV13036.1"/>
    </source>
</evidence>
<dbReference type="Gene3D" id="3.40.50.300">
    <property type="entry name" value="P-loop containing nucleotide triphosphate hydrolases"/>
    <property type="match status" value="2"/>
</dbReference>
<name>A0A2S7F855_CLOBU</name>
<proteinExistence type="predicted"/>
<dbReference type="GO" id="GO:0005737">
    <property type="term" value="C:cytoplasm"/>
    <property type="evidence" value="ECO:0007669"/>
    <property type="project" value="TreeGrafter"/>
</dbReference>
<dbReference type="EMBL" id="LRDH01000129">
    <property type="protein sequence ID" value="PPV13036.1"/>
    <property type="molecule type" value="Genomic_DNA"/>
</dbReference>
<dbReference type="PANTHER" id="PTHR13748:SF62">
    <property type="entry name" value="COBW DOMAIN-CONTAINING PROTEIN"/>
    <property type="match status" value="1"/>
</dbReference>
<feature type="domain" description="CobW/HypB/UreG nucleotide-binding" evidence="1">
    <location>
        <begin position="5"/>
        <end position="40"/>
    </location>
</feature>
<evidence type="ECO:0000259" key="1">
    <source>
        <dbReference type="Pfam" id="PF02492"/>
    </source>
</evidence>
<dbReference type="RefSeq" id="WP_027635583.1">
    <property type="nucleotide sequence ID" value="NZ_CAVLFH010000001.1"/>
</dbReference>
<sequence>MKIEVEVVTGFLGYGKTSFINSLLKESQVEGEKVLVIQMEDGNKKIYEINDVNYPVKIYKFDDTGDFKKRFGDEIIKFRPNRIIIEFNGTDKIEDLIQKLEDRELKKLMKLSTIYFVADSSKLLNNIDNLGYYIIPFIKYSDMIIINNTEKMKNAELKKEINILRGVNPKAFILKVDNKFNLCTKLRQSKVINNGCLKKFKVKLMNL</sequence>
<dbReference type="AlphaFoldDB" id="A0A2S7F855"/>
<feature type="domain" description="CobW/HypB/UreG nucleotide-binding" evidence="1">
    <location>
        <begin position="79"/>
        <end position="173"/>
    </location>
</feature>
<evidence type="ECO:0000313" key="3">
    <source>
        <dbReference type="Proteomes" id="UP000238081"/>
    </source>
</evidence>
<accession>A0A2S7F855</accession>
<dbReference type="SUPFAM" id="SSF52540">
    <property type="entry name" value="P-loop containing nucleoside triphosphate hydrolases"/>
    <property type="match status" value="1"/>
</dbReference>
<dbReference type="InterPro" id="IPR027417">
    <property type="entry name" value="P-loop_NTPase"/>
</dbReference>
<dbReference type="InterPro" id="IPR051316">
    <property type="entry name" value="Zinc-reg_GTPase_activator"/>
</dbReference>
<gene>
    <name evidence="2" type="ORF">AWN73_04570</name>
</gene>
<dbReference type="Pfam" id="PF02492">
    <property type="entry name" value="cobW"/>
    <property type="match status" value="2"/>
</dbReference>